<gene>
    <name evidence="2" type="ORF">AM202_03845</name>
</gene>
<proteinExistence type="predicted"/>
<keyword evidence="1" id="KW-0472">Membrane</keyword>
<evidence type="ECO:0000256" key="1">
    <source>
        <dbReference type="SAM" id="Phobius"/>
    </source>
</evidence>
<reference evidence="2 3" key="1">
    <citation type="journal article" date="2010" name="Vet. Microbiol.">
        <title>Production of haemolysins by strains of the Actinobacillus minor/porcitonsillarum complex.</title>
        <authorList>
            <person name="Arya G."/>
            <person name="Niven D.F."/>
        </authorList>
    </citation>
    <scope>NUCLEOTIDE SEQUENCE [LARGE SCALE GENOMIC DNA]</scope>
    <source>
        <strain evidence="3">strain 202</strain>
    </source>
</reference>
<evidence type="ECO:0000313" key="3">
    <source>
        <dbReference type="Proteomes" id="UP000003394"/>
    </source>
</evidence>
<sequence length="87" mass="9657">MYILSGLIFVVLVVITLVIALLFRRVVKTNEVHIVQSGGKTTSYGKDTGNGNVYYAFPSWLPVIGVSTIVLPVSVFSIKIDNYERYC</sequence>
<protein>
    <submittedName>
        <fullName evidence="2">SPFH domain-containing protein</fullName>
    </submittedName>
</protein>
<organism evidence="2 3">
    <name type="scientific">Actinobacillus minor 202</name>
    <dbReference type="NCBI Taxonomy" id="591023"/>
    <lineage>
        <taxon>Bacteria</taxon>
        <taxon>Pseudomonadati</taxon>
        <taxon>Pseudomonadota</taxon>
        <taxon>Gammaproteobacteria</taxon>
        <taxon>Pasteurellales</taxon>
        <taxon>Pasteurellaceae</taxon>
        <taxon>Actinobacillus</taxon>
    </lineage>
</organism>
<name>A0ABM9YVB9_9PAST</name>
<dbReference type="EMBL" id="ACFT01000109">
    <property type="protein sequence ID" value="EEV25323.1"/>
    <property type="molecule type" value="Genomic_DNA"/>
</dbReference>
<comment type="caution">
    <text evidence="2">The sequence shown here is derived from an EMBL/GenBank/DDBJ whole genome shotgun (WGS) entry which is preliminary data.</text>
</comment>
<keyword evidence="1" id="KW-0812">Transmembrane</keyword>
<evidence type="ECO:0000313" key="2">
    <source>
        <dbReference type="EMBL" id="EEV25323.1"/>
    </source>
</evidence>
<accession>A0ABM9YVB9</accession>
<keyword evidence="3" id="KW-1185">Reference proteome</keyword>
<keyword evidence="1" id="KW-1133">Transmembrane helix</keyword>
<dbReference type="Proteomes" id="UP000003394">
    <property type="component" value="Unassembled WGS sequence"/>
</dbReference>
<dbReference type="RefSeq" id="WP_005821338.1">
    <property type="nucleotide sequence ID" value="NZ_ACFT01000109.1"/>
</dbReference>
<feature type="transmembrane region" description="Helical" evidence="1">
    <location>
        <begin position="6"/>
        <end position="23"/>
    </location>
</feature>